<feature type="short sequence motif" description="DGA/G" evidence="2">
    <location>
        <begin position="46"/>
        <end position="48"/>
    </location>
</feature>
<dbReference type="GO" id="GO:0046486">
    <property type="term" value="P:glycerolipid metabolic process"/>
    <property type="evidence" value="ECO:0007669"/>
    <property type="project" value="UniProtKB-ARBA"/>
</dbReference>
<organism evidence="4 5">
    <name type="scientific">Trichoderma harzianum</name>
    <name type="common">Hypocrea lixii</name>
    <dbReference type="NCBI Taxonomy" id="5544"/>
    <lineage>
        <taxon>Eukaryota</taxon>
        <taxon>Fungi</taxon>
        <taxon>Dikarya</taxon>
        <taxon>Ascomycota</taxon>
        <taxon>Pezizomycotina</taxon>
        <taxon>Sordariomycetes</taxon>
        <taxon>Hypocreomycetidae</taxon>
        <taxon>Hypocreales</taxon>
        <taxon>Hypocreaceae</taxon>
        <taxon>Trichoderma</taxon>
    </lineage>
</organism>
<dbReference type="OrthoDB" id="4766886at2759"/>
<reference evidence="5" key="1">
    <citation type="journal article" date="2015" name="Genome Announc.">
        <title>Draft whole-genome sequence of the biocontrol agent Trichoderma harzianum T6776.</title>
        <authorList>
            <person name="Baroncelli R."/>
            <person name="Piaggeschi G."/>
            <person name="Fiorini L."/>
            <person name="Bertolini E."/>
            <person name="Zapparata A."/>
            <person name="Pe M.E."/>
            <person name="Sarrocco S."/>
            <person name="Vannacci G."/>
        </authorList>
    </citation>
    <scope>NUCLEOTIDE SEQUENCE [LARGE SCALE GENOMIC DNA]</scope>
    <source>
        <strain evidence="5">T6776</strain>
    </source>
</reference>
<evidence type="ECO:0000256" key="1">
    <source>
        <dbReference type="ARBA" id="ARBA00023098"/>
    </source>
</evidence>
<dbReference type="EMBL" id="JOKZ01000556">
    <property type="protein sequence ID" value="KKO97494.1"/>
    <property type="molecule type" value="Genomic_DNA"/>
</dbReference>
<comment type="caution">
    <text evidence="4">The sequence shown here is derived from an EMBL/GenBank/DDBJ whole genome shotgun (WGS) entry which is preliminary data.</text>
</comment>
<feature type="domain" description="PNPLA" evidence="3">
    <location>
        <begin position="1"/>
        <end position="59"/>
    </location>
</feature>
<dbReference type="Proteomes" id="UP000034112">
    <property type="component" value="Unassembled WGS sequence"/>
</dbReference>
<dbReference type="InterPro" id="IPR016035">
    <property type="entry name" value="Acyl_Trfase/lysoPLipase"/>
</dbReference>
<evidence type="ECO:0000256" key="2">
    <source>
        <dbReference type="PROSITE-ProRule" id="PRU01161"/>
    </source>
</evidence>
<dbReference type="Gene3D" id="3.40.1090.10">
    <property type="entry name" value="Cytosolic phospholipase A2 catalytic domain"/>
    <property type="match status" value="1"/>
</dbReference>
<protein>
    <recommendedName>
        <fullName evidence="3">PNPLA domain-containing protein</fullName>
    </recommendedName>
</protein>
<evidence type="ECO:0000313" key="5">
    <source>
        <dbReference type="Proteomes" id="UP000034112"/>
    </source>
</evidence>
<keyword evidence="1" id="KW-0443">Lipid metabolism</keyword>
<proteinExistence type="predicted"/>
<dbReference type="PANTHER" id="PTHR24185:SF8">
    <property type="entry name" value="PNPLA DOMAIN-CONTAINING PROTEIN"/>
    <property type="match status" value="1"/>
</dbReference>
<sequence length="219" mass="25112">MVKDYSILKPSSGIHQVPLWEILRCCTAAPYYFTPHHIDGIGTFQDGGLTFNNPASIALKETAALFPATPKPSIVASFGTGAAQTNHRRIRQRERRNEQRTGWKRHRRWWKSSLVWWENLYPARLVRAVRKHWDSDSAWKQLISHQKARGRGEFFRFDVEFQSQLPALDNIDSMDEVAEIAREAALSSAAMEKLGKRQRAQLFLFELDVARPPAALLSQ</sequence>
<accession>A0A0F9WYH1</accession>
<comment type="caution">
    <text evidence="2">Lacks conserved residue(s) required for the propagation of feature annotation.</text>
</comment>
<dbReference type="GO" id="GO:0047499">
    <property type="term" value="F:calcium-independent phospholipase A2 activity"/>
    <property type="evidence" value="ECO:0007669"/>
    <property type="project" value="TreeGrafter"/>
</dbReference>
<name>A0A0F9WYH1_TRIHA</name>
<dbReference type="AlphaFoldDB" id="A0A0F9WYH1"/>
<evidence type="ECO:0000313" key="4">
    <source>
        <dbReference type="EMBL" id="KKO97494.1"/>
    </source>
</evidence>
<dbReference type="SUPFAM" id="SSF52151">
    <property type="entry name" value="FabD/lysophospholipase-like"/>
    <property type="match status" value="1"/>
</dbReference>
<evidence type="ECO:0000259" key="3">
    <source>
        <dbReference type="PROSITE" id="PS51635"/>
    </source>
</evidence>
<dbReference type="GO" id="GO:0016020">
    <property type="term" value="C:membrane"/>
    <property type="evidence" value="ECO:0007669"/>
    <property type="project" value="TreeGrafter"/>
</dbReference>
<dbReference type="PROSITE" id="PS51635">
    <property type="entry name" value="PNPLA"/>
    <property type="match status" value="1"/>
</dbReference>
<dbReference type="PANTHER" id="PTHR24185">
    <property type="entry name" value="CALCIUM-INDEPENDENT PHOSPHOLIPASE A2-GAMMA"/>
    <property type="match status" value="1"/>
</dbReference>
<dbReference type="InterPro" id="IPR002641">
    <property type="entry name" value="PNPLA_dom"/>
</dbReference>
<gene>
    <name evidence="4" type="ORF">THAR02_10405</name>
</gene>
<dbReference type="GO" id="GO:0019369">
    <property type="term" value="P:arachidonate metabolic process"/>
    <property type="evidence" value="ECO:0007669"/>
    <property type="project" value="TreeGrafter"/>
</dbReference>
<dbReference type="Pfam" id="PF01734">
    <property type="entry name" value="Patatin"/>
    <property type="match status" value="1"/>
</dbReference>